<proteinExistence type="predicted"/>
<dbReference type="EMBL" id="CVMU01000192">
    <property type="protein sequence ID" value="CRG84697.1"/>
    <property type="molecule type" value="Genomic_DNA"/>
</dbReference>
<accession>A0A1J1GK65</accession>
<dbReference type="InterPro" id="IPR044885">
    <property type="entry name" value="PRESA_N_sf"/>
</dbReference>
<organism evidence="2 3">
    <name type="scientific">Plasmodium relictum</name>
    <dbReference type="NCBI Taxonomy" id="85471"/>
    <lineage>
        <taxon>Eukaryota</taxon>
        <taxon>Sar</taxon>
        <taxon>Alveolata</taxon>
        <taxon>Apicomplexa</taxon>
        <taxon>Aconoidasida</taxon>
        <taxon>Haemosporida</taxon>
        <taxon>Plasmodiidae</taxon>
        <taxon>Plasmodium</taxon>
        <taxon>Plasmodium (Haemamoeba)</taxon>
    </lineage>
</organism>
<dbReference type="VEuPathDB" id="PlasmoDB:PRELSG_0025400"/>
<keyword evidence="3" id="KW-1185">Reference proteome</keyword>
<feature type="domain" description="Plasmodium RESA N-terminal" evidence="1">
    <location>
        <begin position="34"/>
        <end position="144"/>
    </location>
</feature>
<dbReference type="InterPro" id="IPR019111">
    <property type="entry name" value="PRESA_N"/>
</dbReference>
<evidence type="ECO:0000259" key="1">
    <source>
        <dbReference type="Pfam" id="PF09687"/>
    </source>
</evidence>
<gene>
    <name evidence="2" type="ORF">PRELSG_0025400</name>
</gene>
<protein>
    <recommendedName>
        <fullName evidence="1">Plasmodium RESA N-terminal domain-containing protein</fullName>
    </recommendedName>
</protein>
<dbReference type="RefSeq" id="XP_028531135.1">
    <property type="nucleotide sequence ID" value="XM_028675368.1"/>
</dbReference>
<dbReference type="KEGG" id="prel:PRELSG_0025400"/>
<feature type="non-terminal residue" evidence="2">
    <location>
        <position position="1"/>
    </location>
</feature>
<dbReference type="GeneID" id="39734180"/>
<dbReference type="OMA" id="FITKEAY"/>
<evidence type="ECO:0000313" key="3">
    <source>
        <dbReference type="Proteomes" id="UP000220158"/>
    </source>
</evidence>
<dbReference type="Pfam" id="PF09687">
    <property type="entry name" value="PRESAN"/>
    <property type="match status" value="1"/>
</dbReference>
<evidence type="ECO:0000313" key="2">
    <source>
        <dbReference type="EMBL" id="CRG84697.1"/>
    </source>
</evidence>
<dbReference type="Gene3D" id="6.10.280.180">
    <property type="entry name" value="Plasmodium RESA, N-terminal helical domain"/>
    <property type="match status" value="1"/>
</dbReference>
<name>A0A1J1GK65_PLARL</name>
<sequence>NKYKPINNVSSEFQFKCNISRRLVEPEEDMNDRNSDETISRPELLSLWESNQKYEERRFDETLQFLLEQLHKEAPSYNIGEDEKTRMWSSFLKDAYRCASDAKYILRMKLEDLVRSGSCTREEGKKFLDFSTYQWGKLRYITEKEFWNRLDRSRRSNFNLFS</sequence>
<dbReference type="OrthoDB" id="10603273at2759"/>
<reference evidence="2 3" key="1">
    <citation type="submission" date="2015-04" db="EMBL/GenBank/DDBJ databases">
        <authorList>
            <consortium name="Pathogen Informatics"/>
        </authorList>
    </citation>
    <scope>NUCLEOTIDE SEQUENCE [LARGE SCALE GENOMIC DNA]</scope>
    <source>
        <strain evidence="2 3">SGS1</strain>
    </source>
</reference>
<dbReference type="Proteomes" id="UP000220158">
    <property type="component" value="Unassembled WGS sequence"/>
</dbReference>
<dbReference type="AlphaFoldDB" id="A0A1J1GK65"/>